<dbReference type="PRINTS" id="PR00359">
    <property type="entry name" value="BP450"/>
</dbReference>
<reference evidence="6 7" key="1">
    <citation type="journal article" date="2018" name="Mol. Biol. Evol.">
        <title>Broad Genomic Sampling Reveals a Smut Pathogenic Ancestry of the Fungal Clade Ustilaginomycotina.</title>
        <authorList>
            <person name="Kijpornyongpan T."/>
            <person name="Mondo S.J."/>
            <person name="Barry K."/>
            <person name="Sandor L."/>
            <person name="Lee J."/>
            <person name="Lipzen A."/>
            <person name="Pangilinan J."/>
            <person name="LaButti K."/>
            <person name="Hainaut M."/>
            <person name="Henrissat B."/>
            <person name="Grigoriev I.V."/>
            <person name="Spatafora J.W."/>
            <person name="Aime M.C."/>
        </authorList>
    </citation>
    <scope>NUCLEOTIDE SEQUENCE [LARGE SCALE GENOMIC DNA]</scope>
    <source>
        <strain evidence="6 7">MCA 4186</strain>
    </source>
</reference>
<keyword evidence="3" id="KW-0479">Metal-binding</keyword>
<dbReference type="GO" id="GO:0020037">
    <property type="term" value="F:heme binding"/>
    <property type="evidence" value="ECO:0007669"/>
    <property type="project" value="InterPro"/>
</dbReference>
<evidence type="ECO:0000256" key="1">
    <source>
        <dbReference type="ARBA" id="ARBA00010617"/>
    </source>
</evidence>
<gene>
    <name evidence="6" type="ORF">FA09DRAFT_301928</name>
</gene>
<dbReference type="InterPro" id="IPR050529">
    <property type="entry name" value="CYP450_sterol_14alpha_dmase"/>
</dbReference>
<dbReference type="InterPro" id="IPR001128">
    <property type="entry name" value="Cyt_P450"/>
</dbReference>
<keyword evidence="4" id="KW-0408">Iron</keyword>
<keyword evidence="2" id="KW-0349">Heme</keyword>
<dbReference type="OrthoDB" id="1055148at2759"/>
<evidence type="ECO:0000256" key="5">
    <source>
        <dbReference type="SAM" id="MobiDB-lite"/>
    </source>
</evidence>
<dbReference type="RefSeq" id="XP_025595466.1">
    <property type="nucleotide sequence ID" value="XM_025740383.1"/>
</dbReference>
<comment type="similarity">
    <text evidence="1">Belongs to the cytochrome P450 family.</text>
</comment>
<feature type="compositionally biased region" description="Polar residues" evidence="5">
    <location>
        <begin position="324"/>
        <end position="339"/>
    </location>
</feature>
<dbReference type="PANTHER" id="PTHR24304:SF2">
    <property type="entry name" value="24-HYDROXYCHOLESTEROL 7-ALPHA-HYDROXYLASE"/>
    <property type="match status" value="1"/>
</dbReference>
<dbReference type="Proteomes" id="UP000245946">
    <property type="component" value="Unassembled WGS sequence"/>
</dbReference>
<evidence type="ECO:0000313" key="7">
    <source>
        <dbReference type="Proteomes" id="UP000245946"/>
    </source>
</evidence>
<dbReference type="GO" id="GO:0004497">
    <property type="term" value="F:monooxygenase activity"/>
    <property type="evidence" value="ECO:0007669"/>
    <property type="project" value="InterPro"/>
</dbReference>
<evidence type="ECO:0000256" key="4">
    <source>
        <dbReference type="ARBA" id="ARBA00023004"/>
    </source>
</evidence>
<dbReference type="GO" id="GO:0005506">
    <property type="term" value="F:iron ion binding"/>
    <property type="evidence" value="ECO:0007669"/>
    <property type="project" value="InterPro"/>
</dbReference>
<dbReference type="InterPro" id="IPR036396">
    <property type="entry name" value="Cyt_P450_sf"/>
</dbReference>
<dbReference type="AlphaFoldDB" id="A0A316Z0C8"/>
<evidence type="ECO:0000313" key="6">
    <source>
        <dbReference type="EMBL" id="PWN95187.1"/>
    </source>
</evidence>
<dbReference type="CDD" id="cd00302">
    <property type="entry name" value="cytochrome_P450"/>
    <property type="match status" value="1"/>
</dbReference>
<keyword evidence="7" id="KW-1185">Reference proteome</keyword>
<dbReference type="PANTHER" id="PTHR24304">
    <property type="entry name" value="CYTOCHROME P450 FAMILY 7"/>
    <property type="match status" value="1"/>
</dbReference>
<dbReference type="EMBL" id="KZ819306">
    <property type="protein sequence ID" value="PWN95187.1"/>
    <property type="molecule type" value="Genomic_DNA"/>
</dbReference>
<dbReference type="Pfam" id="PF00067">
    <property type="entry name" value="p450"/>
    <property type="match status" value="1"/>
</dbReference>
<protein>
    <submittedName>
        <fullName evidence="6">Cytochrome P450</fullName>
    </submittedName>
</protein>
<evidence type="ECO:0000256" key="3">
    <source>
        <dbReference type="ARBA" id="ARBA00022723"/>
    </source>
</evidence>
<evidence type="ECO:0000256" key="2">
    <source>
        <dbReference type="ARBA" id="ARBA00022617"/>
    </source>
</evidence>
<dbReference type="GO" id="GO:0016705">
    <property type="term" value="F:oxidoreductase activity, acting on paired donors, with incorporation or reduction of molecular oxygen"/>
    <property type="evidence" value="ECO:0007669"/>
    <property type="project" value="InterPro"/>
</dbReference>
<organism evidence="6 7">
    <name type="scientific">Tilletiopsis washingtonensis</name>
    <dbReference type="NCBI Taxonomy" id="58919"/>
    <lineage>
        <taxon>Eukaryota</taxon>
        <taxon>Fungi</taxon>
        <taxon>Dikarya</taxon>
        <taxon>Basidiomycota</taxon>
        <taxon>Ustilaginomycotina</taxon>
        <taxon>Exobasidiomycetes</taxon>
        <taxon>Entylomatales</taxon>
        <taxon>Entylomatales incertae sedis</taxon>
        <taxon>Tilletiopsis</taxon>
    </lineage>
</organism>
<name>A0A316Z0C8_9BASI</name>
<dbReference type="SUPFAM" id="SSF48264">
    <property type="entry name" value="Cytochrome P450"/>
    <property type="match status" value="1"/>
</dbReference>
<dbReference type="STRING" id="58919.A0A316Z0C8"/>
<dbReference type="GeneID" id="37267929"/>
<proteinExistence type="inferred from homology"/>
<dbReference type="InterPro" id="IPR002397">
    <property type="entry name" value="Cyt_P450_B"/>
</dbReference>
<feature type="region of interest" description="Disordered" evidence="5">
    <location>
        <begin position="324"/>
        <end position="357"/>
    </location>
</feature>
<sequence>MRPALVRDAFELYDGWVGGREGSSGVVDLQKSYYPLIFRYTVRLMGMTEYASDSQALQKMQDAFWATQNNSDFFTTIMPWLPQPRLIRRLIGAFTLWRMVKVTLDQRIKSGAKEDDFAQLLIDEGKAPASISRFVIGGLMAGILNTIGTGAYSIAFLGADQALQKKAREELIEGLRACAERRGDDYDDLTDQQRLERVSLEEWEADFKTIHLVFKETIRLLDAKGKPRARLVIEGHPIEDDTYIAVAPSANLHDADLFADPLKFDITRYERGEGPNEYTYVAWGYGRHKCTGMRFAKLETTLSMAALLLAYDFQSTDDAGKPYTSDTLPLSDLSQNHWRTPTRPLRVRAQRRTAEHP</sequence>
<accession>A0A316Z0C8</accession>
<dbReference type="Gene3D" id="1.10.630.10">
    <property type="entry name" value="Cytochrome P450"/>
    <property type="match status" value="1"/>
</dbReference>